<keyword evidence="2" id="KW-0808">Transferase</keyword>
<dbReference type="InterPro" id="IPR015422">
    <property type="entry name" value="PyrdxlP-dep_Trfase_small"/>
</dbReference>
<keyword evidence="5" id="KW-0032">Aminotransferase</keyword>
<dbReference type="RefSeq" id="WP_169666193.1">
    <property type="nucleotide sequence ID" value="NZ_CP076132.1"/>
</dbReference>
<dbReference type="PANTHER" id="PTHR13693:SF100">
    <property type="entry name" value="8-AMINO-7-OXONONANOATE SYNTHASE"/>
    <property type="match status" value="1"/>
</dbReference>
<evidence type="ECO:0000256" key="2">
    <source>
        <dbReference type="ARBA" id="ARBA00022679"/>
    </source>
</evidence>
<dbReference type="InterPro" id="IPR004839">
    <property type="entry name" value="Aminotransferase_I/II_large"/>
</dbReference>
<dbReference type="KEGG" id="fya:KMW28_13565"/>
<name>A0AAX1MZK2_9BACT</name>
<dbReference type="PANTHER" id="PTHR13693">
    <property type="entry name" value="CLASS II AMINOTRANSFERASE/8-AMINO-7-OXONONANOATE SYNTHASE"/>
    <property type="match status" value="1"/>
</dbReference>
<dbReference type="InterPro" id="IPR015421">
    <property type="entry name" value="PyrdxlP-dep_Trfase_major"/>
</dbReference>
<keyword evidence="6" id="KW-1185">Reference proteome</keyword>
<dbReference type="GO" id="GO:0009102">
    <property type="term" value="P:biotin biosynthetic process"/>
    <property type="evidence" value="ECO:0007669"/>
    <property type="project" value="TreeGrafter"/>
</dbReference>
<keyword evidence="3" id="KW-0663">Pyridoxal phosphate</keyword>
<dbReference type="InterPro" id="IPR050087">
    <property type="entry name" value="AON_synthase_class-II"/>
</dbReference>
<dbReference type="EMBL" id="CP076132">
    <property type="protein sequence ID" value="QWG00679.1"/>
    <property type="molecule type" value="Genomic_DNA"/>
</dbReference>
<dbReference type="GO" id="GO:0030170">
    <property type="term" value="F:pyridoxal phosphate binding"/>
    <property type="evidence" value="ECO:0007669"/>
    <property type="project" value="InterPro"/>
</dbReference>
<dbReference type="Gene3D" id="3.40.640.10">
    <property type="entry name" value="Type I PLP-dependent aspartate aminotransferase-like (Major domain)"/>
    <property type="match status" value="1"/>
</dbReference>
<dbReference type="Pfam" id="PF00155">
    <property type="entry name" value="Aminotran_1_2"/>
    <property type="match status" value="1"/>
</dbReference>
<organism evidence="5 6">
    <name type="scientific">Flammeovirga yaeyamensis</name>
    <dbReference type="NCBI Taxonomy" id="367791"/>
    <lineage>
        <taxon>Bacteria</taxon>
        <taxon>Pseudomonadati</taxon>
        <taxon>Bacteroidota</taxon>
        <taxon>Cytophagia</taxon>
        <taxon>Cytophagales</taxon>
        <taxon>Flammeovirgaceae</taxon>
        <taxon>Flammeovirga</taxon>
    </lineage>
</organism>
<comment type="cofactor">
    <cofactor evidence="1">
        <name>pyridoxal 5'-phosphate</name>
        <dbReference type="ChEBI" id="CHEBI:597326"/>
    </cofactor>
</comment>
<gene>
    <name evidence="5" type="ORF">KMW28_13565</name>
</gene>
<protein>
    <submittedName>
        <fullName evidence="5">Aminotransferase class I/II-fold pyridoxal phosphate-dependent enzyme</fullName>
    </submittedName>
</protein>
<dbReference type="AlphaFoldDB" id="A0AAX1MZK2"/>
<dbReference type="Proteomes" id="UP000678679">
    <property type="component" value="Chromosome 1"/>
</dbReference>
<dbReference type="GO" id="GO:0008710">
    <property type="term" value="F:8-amino-7-oxononanoate synthase activity"/>
    <property type="evidence" value="ECO:0007669"/>
    <property type="project" value="TreeGrafter"/>
</dbReference>
<dbReference type="Gene3D" id="3.90.1150.10">
    <property type="entry name" value="Aspartate Aminotransferase, domain 1"/>
    <property type="match status" value="1"/>
</dbReference>
<evidence type="ECO:0000313" key="5">
    <source>
        <dbReference type="EMBL" id="QWG00679.1"/>
    </source>
</evidence>
<proteinExistence type="predicted"/>
<accession>A0AAX1MZK2</accession>
<evidence type="ECO:0000256" key="1">
    <source>
        <dbReference type="ARBA" id="ARBA00001933"/>
    </source>
</evidence>
<sequence length="394" mass="44740">MQHLEHELSVLQESHQYRSLKESNRLTESNVLRNNKVMTSFISNDYLGIASNASLKSEFLKELDKQQSLSFGSASSRLLEGNHQVFNELEQKVASSFQKGGCLFMNSGWHANTGILSCIPQKGDLIISDKLNHASIVDGIRLSNAQFERFRHKDYDHLEDLLKKKRKDYNHVYIISESLFSMDGDYADLQQLVDLKNKYNAYFILDEAHSIGLFQNGLGYAASLDLADQIDIHIMPCGKALGGVGALVVSSQVVKEYLINKCRAFIFTTALPSINAAWMSFVWDRLPSFENERQKLEENIQYYNVLRQKDGFDIVSRSCIQPILIGENQKTIKISDNLLEKDMVCSPIRYPTVPKNASRLRLSITSMHSFDQIQTLCKEVSSQLKQESHAIQMA</sequence>
<feature type="domain" description="Aminotransferase class I/classII large" evidence="4">
    <location>
        <begin position="39"/>
        <end position="378"/>
    </location>
</feature>
<dbReference type="InterPro" id="IPR015424">
    <property type="entry name" value="PyrdxlP-dep_Trfase"/>
</dbReference>
<dbReference type="SUPFAM" id="SSF53383">
    <property type="entry name" value="PLP-dependent transferases"/>
    <property type="match status" value="1"/>
</dbReference>
<reference evidence="5 6" key="1">
    <citation type="submission" date="2021-05" db="EMBL/GenBank/DDBJ databases">
        <title>Comparative genomic studies on the polysaccharide-degrading batcterial strains of the Flammeovirga genus.</title>
        <authorList>
            <person name="Zewei F."/>
            <person name="Zheng Z."/>
            <person name="Yu L."/>
            <person name="Ruyue G."/>
            <person name="Yanhong M."/>
            <person name="Yuanyuan C."/>
            <person name="Jingyan G."/>
            <person name="Wenjun H."/>
        </authorList>
    </citation>
    <scope>NUCLEOTIDE SEQUENCE [LARGE SCALE GENOMIC DNA]</scope>
    <source>
        <strain evidence="5 6">NBRC:100898</strain>
    </source>
</reference>
<dbReference type="GO" id="GO:0008483">
    <property type="term" value="F:transaminase activity"/>
    <property type="evidence" value="ECO:0007669"/>
    <property type="project" value="UniProtKB-KW"/>
</dbReference>
<evidence type="ECO:0000313" key="6">
    <source>
        <dbReference type="Proteomes" id="UP000678679"/>
    </source>
</evidence>
<evidence type="ECO:0000256" key="3">
    <source>
        <dbReference type="ARBA" id="ARBA00022898"/>
    </source>
</evidence>
<evidence type="ECO:0000259" key="4">
    <source>
        <dbReference type="Pfam" id="PF00155"/>
    </source>
</evidence>